<dbReference type="Proteomes" id="UP000030634">
    <property type="component" value="Chromosome"/>
</dbReference>
<dbReference type="STRING" id="1182571.QR90_06680"/>
<dbReference type="AlphaFoldDB" id="A0A0A7KFI3"/>
<organism evidence="1 2">
    <name type="scientific">Deinococcus radiopugnans</name>
    <dbReference type="NCBI Taxonomy" id="57497"/>
    <lineage>
        <taxon>Bacteria</taxon>
        <taxon>Thermotogati</taxon>
        <taxon>Deinococcota</taxon>
        <taxon>Deinococci</taxon>
        <taxon>Deinococcales</taxon>
        <taxon>Deinococcaceae</taxon>
        <taxon>Deinococcus</taxon>
    </lineage>
</organism>
<evidence type="ECO:0000313" key="1">
    <source>
        <dbReference type="EMBL" id="AIZ44855.1"/>
    </source>
</evidence>
<proteinExistence type="predicted"/>
<protein>
    <submittedName>
        <fullName evidence="1">Uncharacterized protein</fullName>
    </submittedName>
</protein>
<evidence type="ECO:0000313" key="2">
    <source>
        <dbReference type="Proteomes" id="UP000030634"/>
    </source>
</evidence>
<dbReference type="RefSeq" id="WP_039683255.1">
    <property type="nucleotide sequence ID" value="NZ_CP010028.1"/>
</dbReference>
<dbReference type="EMBL" id="CP010028">
    <property type="protein sequence ID" value="AIZ44855.1"/>
    <property type="molecule type" value="Genomic_DNA"/>
</dbReference>
<accession>A0A0A7KFI3</accession>
<sequence>MTDLPTRLQTHIRHRAARGASEGELALLREVAAELPSPERAFDFPALLRELYPDPFTLAGRRFVQAFADMAEAISKCSIKETA</sequence>
<name>A0A0A7KFI3_9DEIO</name>
<reference evidence="2" key="1">
    <citation type="submission" date="2014-11" db="EMBL/GenBank/DDBJ databases">
        <title>Hymenobacter sp. DG25B genome submission.</title>
        <authorList>
            <person name="Jung H.-Y."/>
            <person name="Kim M.K."/>
            <person name="Srinivasan S."/>
            <person name="Lim S."/>
        </authorList>
    </citation>
    <scope>NUCLEOTIDE SEQUENCE [LARGE SCALE GENOMIC DNA]</scope>
    <source>
        <strain evidence="2">DY59</strain>
    </source>
</reference>
<dbReference type="HOGENOM" id="CLU_2537024_0_0_0"/>
<dbReference type="KEGG" id="dsw:QR90_06680"/>
<gene>
    <name evidence="1" type="ORF">QR90_06680</name>
</gene>